<dbReference type="InterPro" id="IPR006311">
    <property type="entry name" value="TAT_signal"/>
</dbReference>
<dbReference type="EMBL" id="LKAQ01000005">
    <property type="protein sequence ID" value="OIQ48937.1"/>
    <property type="molecule type" value="Genomic_DNA"/>
</dbReference>
<evidence type="ECO:0000256" key="3">
    <source>
        <dbReference type="SAM" id="SignalP"/>
    </source>
</evidence>
<evidence type="ECO:0000256" key="2">
    <source>
        <dbReference type="ARBA" id="ARBA00023014"/>
    </source>
</evidence>
<feature type="domain" description="Desulfoferrodoxin ferrous iron-binding" evidence="4">
    <location>
        <begin position="65"/>
        <end position="128"/>
    </location>
</feature>
<dbReference type="Proteomes" id="UP000181901">
    <property type="component" value="Unassembled WGS sequence"/>
</dbReference>
<dbReference type="Gene3D" id="2.60.40.730">
    <property type="entry name" value="SOR catalytic domain"/>
    <property type="match status" value="1"/>
</dbReference>
<comment type="caution">
    <text evidence="5">The sequence shown here is derived from an EMBL/GenBank/DDBJ whole genome shotgun (WGS) entry which is preliminary data.</text>
</comment>
<reference evidence="5 6" key="1">
    <citation type="submission" date="2015-09" db="EMBL/GenBank/DDBJ databases">
        <title>Genome of Desulfovibrio dechloracetivorans BerOc1, a mercury methylating strain isolated from highly hydrocarbons and metals contaminated coastal sediments.</title>
        <authorList>
            <person name="Goni Urriza M."/>
            <person name="Gassie C."/>
            <person name="Bouchez O."/>
            <person name="Klopp C."/>
            <person name="Ranchou-Peyruse A."/>
            <person name="Remy G."/>
        </authorList>
    </citation>
    <scope>NUCLEOTIDE SEQUENCE [LARGE SCALE GENOMIC DNA]</scope>
    <source>
        <strain evidence="5 6">BerOc1</strain>
    </source>
</reference>
<feature type="signal peptide" evidence="3">
    <location>
        <begin position="1"/>
        <end position="27"/>
    </location>
</feature>
<dbReference type="GO" id="GO:0051536">
    <property type="term" value="F:iron-sulfur cluster binding"/>
    <property type="evidence" value="ECO:0007669"/>
    <property type="project" value="UniProtKB-KW"/>
</dbReference>
<evidence type="ECO:0000313" key="5">
    <source>
        <dbReference type="EMBL" id="OIQ48937.1"/>
    </source>
</evidence>
<dbReference type="SUPFAM" id="SSF49367">
    <property type="entry name" value="Superoxide reductase-like"/>
    <property type="match status" value="1"/>
</dbReference>
<keyword evidence="6" id="KW-1185">Reference proteome</keyword>
<evidence type="ECO:0000256" key="1">
    <source>
        <dbReference type="ARBA" id="ARBA00023002"/>
    </source>
</evidence>
<gene>
    <name evidence="5" type="ORF">BerOc1_03693</name>
</gene>
<dbReference type="AlphaFoldDB" id="A0A1J5NB16"/>
<protein>
    <submittedName>
        <fullName evidence="5">Desulfoferrodoxin</fullName>
    </submittedName>
</protein>
<dbReference type="InterPro" id="IPR002742">
    <property type="entry name" value="Desulfoferrodoxin_Fe-bd_dom"/>
</dbReference>
<keyword evidence="2" id="KW-0411">Iron-sulfur</keyword>
<keyword evidence="3" id="KW-0732">Signal</keyword>
<proteinExistence type="predicted"/>
<evidence type="ECO:0000313" key="6">
    <source>
        <dbReference type="Proteomes" id="UP000181901"/>
    </source>
</evidence>
<name>A0A1J5NB16_9BACT</name>
<dbReference type="GO" id="GO:0016491">
    <property type="term" value="F:oxidoreductase activity"/>
    <property type="evidence" value="ECO:0007669"/>
    <property type="project" value="UniProtKB-KW"/>
</dbReference>
<organism evidence="5 6">
    <name type="scientific">Pseudodesulfovibrio hydrargyri</name>
    <dbReference type="NCBI Taxonomy" id="2125990"/>
    <lineage>
        <taxon>Bacteria</taxon>
        <taxon>Pseudomonadati</taxon>
        <taxon>Thermodesulfobacteriota</taxon>
        <taxon>Desulfovibrionia</taxon>
        <taxon>Desulfovibrionales</taxon>
        <taxon>Desulfovibrionaceae</taxon>
    </lineage>
</organism>
<feature type="chain" id="PRO_5009635624" evidence="3">
    <location>
        <begin position="28"/>
        <end position="132"/>
    </location>
</feature>
<keyword evidence="2" id="KW-0408">Iron</keyword>
<accession>A0A1J5NB16</accession>
<keyword evidence="2" id="KW-0479">Metal-binding</keyword>
<dbReference type="RefSeq" id="WP_071547363.1">
    <property type="nucleotide sequence ID" value="NZ_LKAQ01000005.1"/>
</dbReference>
<dbReference type="InterPro" id="IPR036073">
    <property type="entry name" value="Desulfoferrodoxin_Fe-bd_dom_sf"/>
</dbReference>
<keyword evidence="1" id="KW-0560">Oxidoreductase</keyword>
<dbReference type="OrthoDB" id="5464974at2"/>
<evidence type="ECO:0000259" key="4">
    <source>
        <dbReference type="Pfam" id="PF01880"/>
    </source>
</evidence>
<dbReference type="PROSITE" id="PS51318">
    <property type="entry name" value="TAT"/>
    <property type="match status" value="1"/>
</dbReference>
<sequence length="132" mass="14237">MSNRRVFLKSALALAAGLSLGVHKASAETGPFPSNIVYTADDPGIWEKKAAIHLPQVSMADGKLTVQTKHSMSAAHFIVRHTVVAADGTVIGATVFTPEDKPVSTYDLPAKGEYYATSFCNLHDFWVTKFTV</sequence>
<dbReference type="Pfam" id="PF01880">
    <property type="entry name" value="Desulfoferrodox"/>
    <property type="match status" value="1"/>
</dbReference>
<dbReference type="GO" id="GO:0005506">
    <property type="term" value="F:iron ion binding"/>
    <property type="evidence" value="ECO:0007669"/>
    <property type="project" value="InterPro"/>
</dbReference>